<proteinExistence type="predicted"/>
<dbReference type="Proteomes" id="UP000307574">
    <property type="component" value="Unassembled WGS sequence"/>
</dbReference>
<dbReference type="Pfam" id="PF03432">
    <property type="entry name" value="Relaxase"/>
    <property type="match status" value="1"/>
</dbReference>
<comment type="caution">
    <text evidence="3">The sequence shown here is derived from an EMBL/GenBank/DDBJ whole genome shotgun (WGS) entry which is preliminary data.</text>
</comment>
<gene>
    <name evidence="3" type="ORF">FCV50_23055</name>
</gene>
<evidence type="ECO:0000259" key="2">
    <source>
        <dbReference type="Pfam" id="PF03432"/>
    </source>
</evidence>
<dbReference type="EMBL" id="SYUV01000133">
    <property type="protein sequence ID" value="TKF24600.1"/>
    <property type="molecule type" value="Genomic_DNA"/>
</dbReference>
<evidence type="ECO:0000313" key="4">
    <source>
        <dbReference type="Proteomes" id="UP000307574"/>
    </source>
</evidence>
<accession>A0A4U1YTY6</accession>
<feature type="region of interest" description="Disordered" evidence="1">
    <location>
        <begin position="489"/>
        <end position="520"/>
    </location>
</feature>
<evidence type="ECO:0000256" key="1">
    <source>
        <dbReference type="SAM" id="MobiDB-lite"/>
    </source>
</evidence>
<dbReference type="RefSeq" id="WP_136981525.1">
    <property type="nucleotide sequence ID" value="NZ_SYUV01000133.1"/>
</dbReference>
<dbReference type="AlphaFoldDB" id="A0A4U1YTY6"/>
<protein>
    <recommendedName>
        <fullName evidence="2">MobA/VirD2-like nuclease domain-containing protein</fullName>
    </recommendedName>
</protein>
<sequence length="520" mass="59891">MIFKEAECKAEIQTAADLVQTMRYVTNTSKGKMEALVPLEVADDSDLTAEQLLLYAANSKDDGVSEYITSNELASADDMIFTENAMVENWDDVIDEMIEANSKNKRCARPMKHFILSNPEGEDMSKNDWARAVEFFMKGLGYRSCKWIAFRHAKKSNPHVHIVISRINTITHKVVPDWKEHERAFPLVRQIEKDFNLTRLASPGDFFKPVKQPDGSYIYEEDNEQKADKRKPHVKDITRRLNAIHAQLFDEKYKPSLTEWMLALRESGVGVQLRFAQKPPLRVTGMSYRIKTKDGQNFIASASTLKGKFGFKGMQQRLTKVTVAQLSAAKGLSERETRMRDGLEADVIAFTKIKDIKLLAQVAYDVQMMMDEQFFAKRMRKPNRKNFKVHRKDGRYCVSQRIKMTALKRLGKMTKPEYEAMINRKFAECLIEMIWEFFGWNEPDPVKTTEMYDSGELMHALCPEDDYIQLHGINLNNEVITESQHEVIELPKNIPQKPKKSDSTSPSKTVTYDHDYSPSL</sequence>
<organism evidence="3 4">
    <name type="scientific">Vibrio kanaloae</name>
    <dbReference type="NCBI Taxonomy" id="170673"/>
    <lineage>
        <taxon>Bacteria</taxon>
        <taxon>Pseudomonadati</taxon>
        <taxon>Pseudomonadota</taxon>
        <taxon>Gammaproteobacteria</taxon>
        <taxon>Vibrionales</taxon>
        <taxon>Vibrionaceae</taxon>
        <taxon>Vibrio</taxon>
    </lineage>
</organism>
<reference evidence="3 4" key="1">
    <citation type="submission" date="2019-04" db="EMBL/GenBank/DDBJ databases">
        <title>A reverse ecology approach based on a biological definition of microbial populations.</title>
        <authorList>
            <person name="Arevalo P."/>
            <person name="Vaninsberghe D."/>
            <person name="Elsherbini J."/>
            <person name="Gore J."/>
            <person name="Polz M."/>
        </authorList>
    </citation>
    <scope>NUCLEOTIDE SEQUENCE [LARGE SCALE GENOMIC DNA]</scope>
    <source>
        <strain evidence="3 4">10N.261.46.F4</strain>
    </source>
</reference>
<feature type="compositionally biased region" description="Basic and acidic residues" evidence="1">
    <location>
        <begin position="511"/>
        <end position="520"/>
    </location>
</feature>
<evidence type="ECO:0000313" key="3">
    <source>
        <dbReference type="EMBL" id="TKF24600.1"/>
    </source>
</evidence>
<name>A0A4U1YTY6_9VIBR</name>
<feature type="domain" description="MobA/VirD2-like nuclease" evidence="2">
    <location>
        <begin position="75"/>
        <end position="197"/>
    </location>
</feature>
<dbReference type="InterPro" id="IPR005094">
    <property type="entry name" value="Endonuclease_MobA/VirD2"/>
</dbReference>